<comment type="caution">
    <text evidence="1">The sequence shown here is derived from an EMBL/GenBank/DDBJ whole genome shotgun (WGS) entry which is preliminary data.</text>
</comment>
<sequence>MASAKSLLVAGLGFGTALGVALGTLLIAPNMSSTPGGAGGGDINDIREKYSKLVNENNISEAQLDSADSVLKDLDRFVVDGTLAQRPVMVLRTADADDGDVKAVKDLLGSADSEDAGEITLTEKFFAQDSADKLLSLVTSTLPAGAKLDEKNVDAGSHAGQALASALMLDPKSTEPLSSVDDRATLLQALRDAGYIDYPDGTILPAQAVVIVGSGLNAAKEDPAASYAIDSTVKFVEGFDSVGQTTVFAAPVTSAGDGGVLEELRKDKTDISTVDSIDRPVSHMAAVLAVKEQLDGGKGSYGAAANADAAAPALPKDL</sequence>
<evidence type="ECO:0000313" key="1">
    <source>
        <dbReference type="EMBL" id="PZO97928.1"/>
    </source>
</evidence>
<evidence type="ECO:0000313" key="2">
    <source>
        <dbReference type="Proteomes" id="UP000249451"/>
    </source>
</evidence>
<name>A0A2W5CVD0_9CORY</name>
<gene>
    <name evidence="1" type="ORF">DI609_11935</name>
</gene>
<dbReference type="InterPro" id="IPR021522">
    <property type="entry name" value="MctB"/>
</dbReference>
<dbReference type="AlphaFoldDB" id="A0A2W5CVD0"/>
<protein>
    <submittedName>
        <fullName evidence="1">Copper transporter</fullName>
    </submittedName>
</protein>
<organism evidence="1 2">
    <name type="scientific">Corynebacterium urealyticum</name>
    <dbReference type="NCBI Taxonomy" id="43771"/>
    <lineage>
        <taxon>Bacteria</taxon>
        <taxon>Bacillati</taxon>
        <taxon>Actinomycetota</taxon>
        <taxon>Actinomycetes</taxon>
        <taxon>Mycobacteriales</taxon>
        <taxon>Corynebacteriaceae</taxon>
        <taxon>Corynebacterium</taxon>
    </lineage>
</organism>
<dbReference type="GO" id="GO:0016020">
    <property type="term" value="C:membrane"/>
    <property type="evidence" value="ECO:0007669"/>
    <property type="project" value="InterPro"/>
</dbReference>
<reference evidence="1 2" key="1">
    <citation type="submission" date="2017-11" db="EMBL/GenBank/DDBJ databases">
        <title>Infants hospitalized years apart are colonized by the same room-sourced microbial strains.</title>
        <authorList>
            <person name="Brooks B."/>
            <person name="Olm M.R."/>
            <person name="Firek B.A."/>
            <person name="Baker R."/>
            <person name="Thomas B.C."/>
            <person name="Morowitz M.J."/>
            <person name="Banfield J.F."/>
        </authorList>
    </citation>
    <scope>NUCLEOTIDE SEQUENCE [LARGE SCALE GENOMIC DNA]</scope>
    <source>
        <strain evidence="1">S2_012_000_R3_87</strain>
    </source>
</reference>
<accession>A0A2W5CVD0</accession>
<proteinExistence type="predicted"/>
<dbReference type="Pfam" id="PF11382">
    <property type="entry name" value="MctB"/>
    <property type="match status" value="1"/>
</dbReference>
<dbReference type="EMBL" id="QFNY01000345">
    <property type="protein sequence ID" value="PZO97928.1"/>
    <property type="molecule type" value="Genomic_DNA"/>
</dbReference>
<dbReference type="GO" id="GO:0055070">
    <property type="term" value="P:copper ion homeostasis"/>
    <property type="evidence" value="ECO:0007669"/>
    <property type="project" value="InterPro"/>
</dbReference>
<dbReference type="Proteomes" id="UP000249451">
    <property type="component" value="Unassembled WGS sequence"/>
</dbReference>